<proteinExistence type="predicted"/>
<dbReference type="AlphaFoldDB" id="A0A4Y7PWE9"/>
<evidence type="ECO:0000313" key="5">
    <source>
        <dbReference type="EMBL" id="TDL19445.1"/>
    </source>
</evidence>
<protein>
    <recommendedName>
        <fullName evidence="2">AA9 family lytic polysaccharide monooxygenase</fullName>
        <ecNumber evidence="2">1.14.99.56</ecNumber>
    </recommendedName>
    <alternativeName>
        <fullName evidence="2">Endo-beta-1,4-glucanase</fullName>
    </alternativeName>
    <alternativeName>
        <fullName evidence="2">Glycosyl hydrolase 61 family protein</fullName>
    </alternativeName>
</protein>
<dbReference type="GO" id="GO:0030245">
    <property type="term" value="P:cellulose catabolic process"/>
    <property type="evidence" value="ECO:0007669"/>
    <property type="project" value="UniProtKB-UniRule"/>
</dbReference>
<dbReference type="STRING" id="50990.A0A4Y7PWE9"/>
<comment type="function">
    <text evidence="2">Lytic polysaccharide monooxygenase (LMPO) that depolymerizes crystalline and amorphous polysaccharides via the oxidation of scissile alpha- or beta-(1-4)-glycosidic bonds, yielding C1 and/or C4 oxidation products. Catalysis by LPMOs requires the reduction of the active-site copper from Cu(II) to Cu(I) by a reducing agent and H(2)O(2) or O(2) as a cosubstrate.</text>
</comment>
<keyword evidence="2" id="KW-0964">Secreted</keyword>
<sequence length="239" mass="25122">MFACAIVALLSTAFASGHGGVVSYNIGGKTFQGFQAYVTPIGQSTIQRQWATYNPITNATDANMACNSPGLTVNPMLTATVGAGSKIAAYWNNPWPHTIGPMMVYMANCGGDCTNVNPASLNFFKINESGLLSGTVANGQWGSGLMVQQNSSWTVTIPKSLPNGNYMIRHETLAIHTANQPQFYPECAQLTVIGGANGKPGPTVKFPGGYSATDPSINIDVYSSTATTYIVPGPVVWSG</sequence>
<comment type="domain">
    <text evidence="2">Has a modular structure: an endo-beta-1,4-glucanase catalytic module at the N-terminus, a linker rich in serines and threonines, and a C-terminal carbohydrate-binding module (CBM).</text>
</comment>
<comment type="subcellular location">
    <subcellularLocation>
        <location evidence="2">Secreted</location>
    </subcellularLocation>
</comment>
<dbReference type="GO" id="GO:0005576">
    <property type="term" value="C:extracellular region"/>
    <property type="evidence" value="ECO:0007669"/>
    <property type="project" value="UniProtKB-SubCell"/>
</dbReference>
<dbReference type="Pfam" id="PF03443">
    <property type="entry name" value="AA9"/>
    <property type="match status" value="1"/>
</dbReference>
<feature type="signal peptide" evidence="3">
    <location>
        <begin position="1"/>
        <end position="19"/>
    </location>
</feature>
<evidence type="ECO:0000256" key="2">
    <source>
        <dbReference type="RuleBase" id="RU368122"/>
    </source>
</evidence>
<comment type="catalytic activity">
    <reaction evidence="2">
        <text>[(1-&gt;4)-beta-D-glucosyl]n+m + reduced acceptor + O2 = 4-dehydro-beta-D-glucosyl-[(1-&gt;4)-beta-D-glucosyl]n-1 + [(1-&gt;4)-beta-D-glucosyl]m + acceptor + H2O.</text>
        <dbReference type="EC" id="1.14.99.56"/>
    </reaction>
</comment>
<dbReference type="EC" id="1.14.99.56" evidence="2"/>
<gene>
    <name evidence="5" type="ORF">BD410DRAFT_822132</name>
</gene>
<feature type="chain" id="PRO_5021200330" description="AA9 family lytic polysaccharide monooxygenase" evidence="3">
    <location>
        <begin position="20"/>
        <end position="239"/>
    </location>
</feature>
<evidence type="ECO:0000313" key="6">
    <source>
        <dbReference type="Proteomes" id="UP000294933"/>
    </source>
</evidence>
<name>A0A4Y7PWE9_9AGAM</name>
<dbReference type="GO" id="GO:0030248">
    <property type="term" value="F:cellulose binding"/>
    <property type="evidence" value="ECO:0007669"/>
    <property type="project" value="UniProtKB-UniRule"/>
</dbReference>
<dbReference type="PANTHER" id="PTHR33353:SF19">
    <property type="entry name" value="GLYCOSYLHYDROLASE FAMILY 61-8 PROTEIN"/>
    <property type="match status" value="1"/>
</dbReference>
<keyword evidence="3" id="KW-0732">Signal</keyword>
<dbReference type="Proteomes" id="UP000294933">
    <property type="component" value="Unassembled WGS sequence"/>
</dbReference>
<evidence type="ECO:0000256" key="1">
    <source>
        <dbReference type="ARBA" id="ARBA00023157"/>
    </source>
</evidence>
<dbReference type="Gene3D" id="2.70.50.70">
    <property type="match status" value="1"/>
</dbReference>
<dbReference type="VEuPathDB" id="FungiDB:BD410DRAFT_822132"/>
<keyword evidence="5" id="KW-0378">Hydrolase</keyword>
<keyword evidence="6" id="KW-1185">Reference proteome</keyword>
<dbReference type="EMBL" id="ML170196">
    <property type="protein sequence ID" value="TDL19445.1"/>
    <property type="molecule type" value="Genomic_DNA"/>
</dbReference>
<evidence type="ECO:0000256" key="3">
    <source>
        <dbReference type="SAM" id="SignalP"/>
    </source>
</evidence>
<keyword evidence="2" id="KW-0624">Polysaccharide degradation</keyword>
<keyword evidence="2" id="KW-0119">Carbohydrate metabolism</keyword>
<dbReference type="InterPro" id="IPR049892">
    <property type="entry name" value="AA9"/>
</dbReference>
<dbReference type="InterPro" id="IPR005103">
    <property type="entry name" value="AA9_LPMO"/>
</dbReference>
<organism evidence="5 6">
    <name type="scientific">Rickenella mellea</name>
    <dbReference type="NCBI Taxonomy" id="50990"/>
    <lineage>
        <taxon>Eukaryota</taxon>
        <taxon>Fungi</taxon>
        <taxon>Dikarya</taxon>
        <taxon>Basidiomycota</taxon>
        <taxon>Agaricomycotina</taxon>
        <taxon>Agaricomycetes</taxon>
        <taxon>Hymenochaetales</taxon>
        <taxon>Rickenellaceae</taxon>
        <taxon>Rickenella</taxon>
    </lineage>
</organism>
<evidence type="ECO:0000259" key="4">
    <source>
        <dbReference type="Pfam" id="PF03443"/>
    </source>
</evidence>
<keyword evidence="1 2" id="KW-1015">Disulfide bond</keyword>
<dbReference type="OrthoDB" id="4849160at2759"/>
<keyword evidence="2" id="KW-0136">Cellulose degradation</keyword>
<feature type="domain" description="Auxiliary Activity family 9 catalytic" evidence="4">
    <location>
        <begin position="18"/>
        <end position="229"/>
    </location>
</feature>
<dbReference type="PANTHER" id="PTHR33353">
    <property type="entry name" value="PUTATIVE (AFU_ORTHOLOGUE AFUA_1G12560)-RELATED"/>
    <property type="match status" value="1"/>
</dbReference>
<dbReference type="GO" id="GO:0008810">
    <property type="term" value="F:cellulase activity"/>
    <property type="evidence" value="ECO:0007669"/>
    <property type="project" value="UniProtKB-UniRule"/>
</dbReference>
<reference evidence="5 6" key="1">
    <citation type="submission" date="2018-06" db="EMBL/GenBank/DDBJ databases">
        <title>A transcriptomic atlas of mushroom development highlights an independent origin of complex multicellularity.</title>
        <authorList>
            <consortium name="DOE Joint Genome Institute"/>
            <person name="Krizsan K."/>
            <person name="Almasi E."/>
            <person name="Merenyi Z."/>
            <person name="Sahu N."/>
            <person name="Viragh M."/>
            <person name="Koszo T."/>
            <person name="Mondo S."/>
            <person name="Kiss B."/>
            <person name="Balint B."/>
            <person name="Kues U."/>
            <person name="Barry K."/>
            <person name="Hegedus J.C."/>
            <person name="Henrissat B."/>
            <person name="Johnson J."/>
            <person name="Lipzen A."/>
            <person name="Ohm R."/>
            <person name="Nagy I."/>
            <person name="Pangilinan J."/>
            <person name="Yan J."/>
            <person name="Xiong Y."/>
            <person name="Grigoriev I.V."/>
            <person name="Hibbett D.S."/>
            <person name="Nagy L.G."/>
        </authorList>
    </citation>
    <scope>NUCLEOTIDE SEQUENCE [LARGE SCALE GENOMIC DNA]</scope>
    <source>
        <strain evidence="5 6">SZMC22713</strain>
    </source>
</reference>
<accession>A0A4Y7PWE9</accession>
<dbReference type="CDD" id="cd21175">
    <property type="entry name" value="LPMO_AA9"/>
    <property type="match status" value="1"/>
</dbReference>